<evidence type="ECO:0000256" key="3">
    <source>
        <dbReference type="ARBA" id="ARBA00023125"/>
    </source>
</evidence>
<dbReference type="PROSITE" id="PS51900">
    <property type="entry name" value="CB"/>
    <property type="match status" value="1"/>
</dbReference>
<dbReference type="Gene3D" id="1.10.443.10">
    <property type="entry name" value="Intergrase catalytic core"/>
    <property type="match status" value="1"/>
</dbReference>
<dbReference type="SUPFAM" id="SSF47823">
    <property type="entry name" value="lambda integrase-like, N-terminal domain"/>
    <property type="match status" value="1"/>
</dbReference>
<dbReference type="InterPro" id="IPR004107">
    <property type="entry name" value="Integrase_SAM-like_N"/>
</dbReference>
<keyword evidence="4" id="KW-0233">DNA recombination</keyword>
<reference evidence="9" key="1">
    <citation type="journal article" date="2019" name="Int. J. Syst. Evol. Microbiol.">
        <title>The Global Catalogue of Microorganisms (GCM) 10K type strain sequencing project: providing services to taxonomists for standard genome sequencing and annotation.</title>
        <authorList>
            <consortium name="The Broad Institute Genomics Platform"/>
            <consortium name="The Broad Institute Genome Sequencing Center for Infectious Disease"/>
            <person name="Wu L."/>
            <person name="Ma J."/>
        </authorList>
    </citation>
    <scope>NUCLEOTIDE SEQUENCE [LARGE SCALE GENOMIC DNA]</scope>
    <source>
        <strain evidence="9">JCM 15592</strain>
    </source>
</reference>
<evidence type="ECO:0000256" key="4">
    <source>
        <dbReference type="ARBA" id="ARBA00023172"/>
    </source>
</evidence>
<evidence type="ECO:0000256" key="5">
    <source>
        <dbReference type="PROSITE-ProRule" id="PRU01248"/>
    </source>
</evidence>
<dbReference type="InterPro" id="IPR044068">
    <property type="entry name" value="CB"/>
</dbReference>
<accession>A0ABP4YIU2</accession>
<keyword evidence="2" id="KW-0229">DNA integration</keyword>
<sequence>MDALVVGVDPADPRRWRLTGPDVGGSLSAMNAYLGYLADRNYSPRTVRTYGYGLLAFARWLAASGLSVEAVGTCEVLDFLAACRQESVRGRPGPNVLDLNGNRTDRLAPASINLRLAAVTGLYEYRAMSDPSCSSPIPKGRPSSWFAQGERSGLLGHTKRRPAPRSRLRVRTPRRLPRGLDAGEVTRLLGGLRTRRDLAMAGLMLYCGLRSCEVLALQVADVDIGGRWLTVHGKGGKDRRVPLDRDVAAVLNAYLLTERPDSDASALFLVAKGPTTGRPLTPAGLRTIFRYHRATSGVPAGAPHALRHTFGTALAEAGVDLAVMQALLGHAHVDTTARYIHLAPTHVKAEYDAARSRQRQNR</sequence>
<dbReference type="InterPro" id="IPR013762">
    <property type="entry name" value="Integrase-like_cat_sf"/>
</dbReference>
<dbReference type="InterPro" id="IPR050090">
    <property type="entry name" value="Tyrosine_recombinase_XerCD"/>
</dbReference>
<comment type="similarity">
    <text evidence="1">Belongs to the 'phage' integrase family.</text>
</comment>
<name>A0ABP4YIU2_9MICO</name>
<evidence type="ECO:0000259" key="6">
    <source>
        <dbReference type="PROSITE" id="PS51898"/>
    </source>
</evidence>
<evidence type="ECO:0000259" key="7">
    <source>
        <dbReference type="PROSITE" id="PS51900"/>
    </source>
</evidence>
<dbReference type="RefSeq" id="WP_344089203.1">
    <property type="nucleotide sequence ID" value="NZ_BAAAPO010000084.1"/>
</dbReference>
<feature type="domain" description="Core-binding (CB)" evidence="7">
    <location>
        <begin position="24"/>
        <end position="127"/>
    </location>
</feature>
<dbReference type="PROSITE" id="PS51898">
    <property type="entry name" value="TYR_RECOMBINASE"/>
    <property type="match status" value="1"/>
</dbReference>
<evidence type="ECO:0000313" key="8">
    <source>
        <dbReference type="EMBL" id="GAA1811009.1"/>
    </source>
</evidence>
<dbReference type="SUPFAM" id="SSF56349">
    <property type="entry name" value="DNA breaking-rejoining enzymes"/>
    <property type="match status" value="1"/>
</dbReference>
<protein>
    <submittedName>
        <fullName evidence="8">Site-specific tyrosine recombinase XerD</fullName>
    </submittedName>
</protein>
<dbReference type="EMBL" id="BAAAPO010000084">
    <property type="protein sequence ID" value="GAA1811009.1"/>
    <property type="molecule type" value="Genomic_DNA"/>
</dbReference>
<keyword evidence="3 5" id="KW-0238">DNA-binding</keyword>
<feature type="domain" description="Tyr recombinase" evidence="6">
    <location>
        <begin position="175"/>
        <end position="352"/>
    </location>
</feature>
<comment type="caution">
    <text evidence="8">The sequence shown here is derived from an EMBL/GenBank/DDBJ whole genome shotgun (WGS) entry which is preliminary data.</text>
</comment>
<dbReference type="InterPro" id="IPR010998">
    <property type="entry name" value="Integrase_recombinase_N"/>
</dbReference>
<keyword evidence="9" id="KW-1185">Reference proteome</keyword>
<dbReference type="Proteomes" id="UP001499938">
    <property type="component" value="Unassembled WGS sequence"/>
</dbReference>
<evidence type="ECO:0000256" key="1">
    <source>
        <dbReference type="ARBA" id="ARBA00008857"/>
    </source>
</evidence>
<dbReference type="InterPro" id="IPR002104">
    <property type="entry name" value="Integrase_catalytic"/>
</dbReference>
<proteinExistence type="inferred from homology"/>
<dbReference type="PANTHER" id="PTHR30349:SF64">
    <property type="entry name" value="PROPHAGE INTEGRASE INTD-RELATED"/>
    <property type="match status" value="1"/>
</dbReference>
<dbReference type="Gene3D" id="1.10.150.130">
    <property type="match status" value="1"/>
</dbReference>
<evidence type="ECO:0000313" key="9">
    <source>
        <dbReference type="Proteomes" id="UP001499938"/>
    </source>
</evidence>
<dbReference type="InterPro" id="IPR011010">
    <property type="entry name" value="DNA_brk_join_enz"/>
</dbReference>
<gene>
    <name evidence="8" type="primary">xerD_2</name>
    <name evidence="8" type="ORF">GCM10009811_36860</name>
</gene>
<dbReference type="Pfam" id="PF02899">
    <property type="entry name" value="Phage_int_SAM_1"/>
    <property type="match status" value="1"/>
</dbReference>
<dbReference type="PANTHER" id="PTHR30349">
    <property type="entry name" value="PHAGE INTEGRASE-RELATED"/>
    <property type="match status" value="1"/>
</dbReference>
<evidence type="ECO:0000256" key="2">
    <source>
        <dbReference type="ARBA" id="ARBA00022908"/>
    </source>
</evidence>
<dbReference type="Pfam" id="PF00589">
    <property type="entry name" value="Phage_integrase"/>
    <property type="match status" value="1"/>
</dbReference>
<organism evidence="8 9">
    <name type="scientific">Nostocoides veronense</name>
    <dbReference type="NCBI Taxonomy" id="330836"/>
    <lineage>
        <taxon>Bacteria</taxon>
        <taxon>Bacillati</taxon>
        <taxon>Actinomycetota</taxon>
        <taxon>Actinomycetes</taxon>
        <taxon>Micrococcales</taxon>
        <taxon>Intrasporangiaceae</taxon>
        <taxon>Nostocoides</taxon>
    </lineage>
</organism>